<feature type="domain" description="Glycoside hydrolase family 42 N-terminal" evidence="5">
    <location>
        <begin position="293"/>
        <end position="501"/>
    </location>
</feature>
<dbReference type="CDD" id="cd03143">
    <property type="entry name" value="A4_beta-galactosidase_middle_domain"/>
    <property type="match status" value="1"/>
</dbReference>
<proteinExistence type="predicted"/>
<dbReference type="InterPro" id="IPR013529">
    <property type="entry name" value="Glyco_hydro_42_N"/>
</dbReference>
<evidence type="ECO:0000256" key="3">
    <source>
        <dbReference type="ARBA" id="ARBA00023295"/>
    </source>
</evidence>
<feature type="signal peptide" evidence="4">
    <location>
        <begin position="1"/>
        <end position="28"/>
    </location>
</feature>
<dbReference type="Pfam" id="PF18962">
    <property type="entry name" value="Por_Secre_tail"/>
    <property type="match status" value="1"/>
</dbReference>
<evidence type="ECO:0000256" key="2">
    <source>
        <dbReference type="ARBA" id="ARBA00022801"/>
    </source>
</evidence>
<dbReference type="Gene3D" id="3.40.50.880">
    <property type="match status" value="1"/>
</dbReference>
<organism evidence="7 8">
    <name type="scientific">Flavivirga aquatica</name>
    <dbReference type="NCBI Taxonomy" id="1849968"/>
    <lineage>
        <taxon>Bacteria</taxon>
        <taxon>Pseudomonadati</taxon>
        <taxon>Bacteroidota</taxon>
        <taxon>Flavobacteriia</taxon>
        <taxon>Flavobacteriales</taxon>
        <taxon>Flavobacteriaceae</taxon>
        <taxon>Flavivirga</taxon>
    </lineage>
</organism>
<dbReference type="InterPro" id="IPR029062">
    <property type="entry name" value="Class_I_gatase-like"/>
</dbReference>
<evidence type="ECO:0000313" key="8">
    <source>
        <dbReference type="Proteomes" id="UP000095713"/>
    </source>
</evidence>
<feature type="chain" id="PRO_5009186184" description="Glycoside hydrolase family 42 N-terminal domain-containing protein" evidence="4">
    <location>
        <begin position="29"/>
        <end position="990"/>
    </location>
</feature>
<dbReference type="Pfam" id="PF02449">
    <property type="entry name" value="Glyco_hydro_42"/>
    <property type="match status" value="1"/>
</dbReference>
<evidence type="ECO:0008006" key="9">
    <source>
        <dbReference type="Google" id="ProtNLM"/>
    </source>
</evidence>
<gene>
    <name evidence="7" type="ORF">A8C32_16380</name>
</gene>
<protein>
    <recommendedName>
        <fullName evidence="9">Glycoside hydrolase family 42 N-terminal domain-containing protein</fullName>
    </recommendedName>
</protein>
<comment type="caution">
    <text evidence="7">The sequence shown here is derived from an EMBL/GenBank/DDBJ whole genome shotgun (WGS) entry which is preliminary data.</text>
</comment>
<feature type="domain" description="Secretion system C-terminal sorting" evidence="6">
    <location>
        <begin position="917"/>
        <end position="984"/>
    </location>
</feature>
<evidence type="ECO:0000259" key="6">
    <source>
        <dbReference type="Pfam" id="PF18962"/>
    </source>
</evidence>
<evidence type="ECO:0000256" key="4">
    <source>
        <dbReference type="SAM" id="SignalP"/>
    </source>
</evidence>
<dbReference type="Proteomes" id="UP000095713">
    <property type="component" value="Unassembled WGS sequence"/>
</dbReference>
<dbReference type="SUPFAM" id="SSF51445">
    <property type="entry name" value="(Trans)glycosidases"/>
    <property type="match status" value="1"/>
</dbReference>
<dbReference type="STRING" id="1849968.A8C32_16380"/>
<keyword evidence="2" id="KW-0378">Hydrolase</keyword>
<evidence type="ECO:0000256" key="1">
    <source>
        <dbReference type="ARBA" id="ARBA00022729"/>
    </source>
</evidence>
<evidence type="ECO:0000259" key="5">
    <source>
        <dbReference type="Pfam" id="PF02449"/>
    </source>
</evidence>
<dbReference type="RefSeq" id="WP_069830491.1">
    <property type="nucleotide sequence ID" value="NZ_MDJD01000043.1"/>
</dbReference>
<keyword evidence="8" id="KW-1185">Reference proteome</keyword>
<dbReference type="Gene3D" id="3.20.20.80">
    <property type="entry name" value="Glycosidases"/>
    <property type="match status" value="1"/>
</dbReference>
<evidence type="ECO:0000313" key="7">
    <source>
        <dbReference type="EMBL" id="OEK08032.1"/>
    </source>
</evidence>
<keyword evidence="3" id="KW-0326">Glycosidase</keyword>
<dbReference type="GO" id="GO:0009341">
    <property type="term" value="C:beta-galactosidase complex"/>
    <property type="evidence" value="ECO:0007669"/>
    <property type="project" value="InterPro"/>
</dbReference>
<dbReference type="GO" id="GO:0005975">
    <property type="term" value="P:carbohydrate metabolic process"/>
    <property type="evidence" value="ECO:0007669"/>
    <property type="project" value="InterPro"/>
</dbReference>
<dbReference type="AlphaFoldDB" id="A0A1E5T9I0"/>
<dbReference type="InterPro" id="IPR017853">
    <property type="entry name" value="GH"/>
</dbReference>
<dbReference type="InterPro" id="IPR026444">
    <property type="entry name" value="Secre_tail"/>
</dbReference>
<reference evidence="7 8" key="1">
    <citation type="submission" date="2016-05" db="EMBL/GenBank/DDBJ databases">
        <title>Draft Genome Sequence of Algibacter sp. Strain SK-16 Isolated from the Surface Water of Aburatsubo Inlet.</title>
        <authorList>
            <person name="Wong S.-K."/>
            <person name="Yoshizawa S."/>
            <person name="Nakajima Y."/>
            <person name="Ogura Y."/>
            <person name="Tetsuya H."/>
            <person name="Hamasaki K."/>
        </authorList>
    </citation>
    <scope>NUCLEOTIDE SEQUENCE [LARGE SCALE GENOMIC DNA]</scope>
    <source>
        <strain evidence="7 8">SK-16</strain>
    </source>
</reference>
<accession>A0A1E5T9I0</accession>
<name>A0A1E5T9I0_9FLAO</name>
<sequence>MNKKIQTRLKNSYCFTLFVFISIQFSFAQLDTTAREKITILQGLIAEAEQENIDVTKEKMSVRVAEVFLEFANWDENNTSINTDFFSKVSVYKNKASEMAGLLPDFERDEVILLLDEAIANIKLLKSGELVRKDIPQVDWSKVSIVDGKLKHNNDPVFLADYTWKPNVDNLNEYFGDLDGLFVTPGNVINESGTMRGALINKINELNANTTSIGTVFLNQRNPPGWAKNKYDNFLDGGTLYTHYDIDHPGAREMQSLLMAGVAPLLKGQNYAGLGYMLTNEPHWNTVAGAWESHAVSNYTKEKFKTWLATKHGNIATLNSLWNKSFASFADITITIPMQENLRGTPIWYDWMRFNMVRVTEWFTFLRDEIHKHDPNANTHVKVIPGMWTGSKRDHGLDFEAITKLTSVIGNDAAAHNSLMWGPTEEWESRYSFYWRELSLSYDFFRSVSPNKPNFNSEGHFLSTTRFRDLYLKPSYARAVYWLAFLQGLDAVQTWLWARQENLTIKPEAGSGYAGALGQQPRILNEVTSTMMDLNAHSNHISALKNLKQSIRLFYSETSAINKSTYMNDVFELYESLYFEGSSIGFATQNILNEQSKDLWEVVLVHKTEYVTEAEITALQSYLDNGGTVIIDGASLLKNEYDKDHTISLTQSNGTLITSGSVSDMSSQALSIIDSKNKSPFITLSETNVVGQKGCLWKSYKDSTGKHIISIVNIGKGEAQVELGLKGTTDNIACLNLLTGQNMPASFTMKAEDVLLLEVKKEAVGDDAISIEVIGETCPDKNNGQVKVLAKVSGNFIVKFNGNSMNFTDEVLIEDIIPGNYSICVTNTDTNIEQCYEFSVDEGEAITGKTSVKPGKVLINIYTGTPPYKVLINGNTVIETMSSSFDVAVKSGDEVQVKTKADCEGELNESIDGVVSLYPNPTSGDIEVVLPLIKKPVVIEVYNSYSQLIMSDEYLVKNGRVKLNIKDKPEGIYVVVVRLNEPKVLKIIKK</sequence>
<dbReference type="EMBL" id="MDJD01000043">
    <property type="protein sequence ID" value="OEK08032.1"/>
    <property type="molecule type" value="Genomic_DNA"/>
</dbReference>
<dbReference type="GO" id="GO:0004565">
    <property type="term" value="F:beta-galactosidase activity"/>
    <property type="evidence" value="ECO:0007669"/>
    <property type="project" value="InterPro"/>
</dbReference>
<keyword evidence="1 4" id="KW-0732">Signal</keyword>